<evidence type="ECO:0000313" key="2">
    <source>
        <dbReference type="Proteomes" id="UP000014975"/>
    </source>
</evidence>
<dbReference type="OrthoDB" id="9707979at2"/>
<dbReference type="AlphaFoldDB" id="S7UKD3"/>
<name>S7UKD3_9BACT</name>
<keyword evidence="2" id="KW-1185">Reference proteome</keyword>
<dbReference type="PATRIC" id="fig|1121439.3.peg.1358"/>
<comment type="caution">
    <text evidence="1">The sequence shown here is derived from an EMBL/GenBank/DDBJ whole genome shotgun (WGS) entry which is preliminary data.</text>
</comment>
<proteinExistence type="predicted"/>
<reference evidence="1 2" key="1">
    <citation type="journal article" date="2013" name="Genome Announc.">
        <title>Draft genome sequences for three mercury-methylating, sulfate-reducing bacteria.</title>
        <authorList>
            <person name="Brown S.D."/>
            <person name="Hurt R.A.Jr."/>
            <person name="Gilmour C.C."/>
            <person name="Elias D.A."/>
        </authorList>
    </citation>
    <scope>NUCLEOTIDE SEQUENCE [LARGE SCALE GENOMIC DNA]</scope>
    <source>
        <strain evidence="1 2">DSM 16529</strain>
    </source>
</reference>
<organism evidence="1 2">
    <name type="scientific">Alkalidesulfovibrio alkalitolerans DSM 16529</name>
    <dbReference type="NCBI Taxonomy" id="1121439"/>
    <lineage>
        <taxon>Bacteria</taxon>
        <taxon>Pseudomonadati</taxon>
        <taxon>Thermodesulfobacteriota</taxon>
        <taxon>Desulfovibrionia</taxon>
        <taxon>Desulfovibrionales</taxon>
        <taxon>Desulfovibrionaceae</taxon>
        <taxon>Alkalidesulfovibrio</taxon>
    </lineage>
</organism>
<accession>S7UKD3</accession>
<sequence length="119" mass="12713">MPRTVKKTAPLAINKIRGDLNVVLNKDQINHVLREVLGPKGEKLPDIALASDHCCVDASVGSSVAGPFSSVASSVSIPAPERLSLVTRDVAIGKSKLTQKIKEDNLHVDVQMPGNLIIR</sequence>
<protein>
    <submittedName>
        <fullName evidence="1">Uncharacterized protein</fullName>
    </submittedName>
</protein>
<dbReference type="RefSeq" id="WP_020886807.1">
    <property type="nucleotide sequence ID" value="NZ_ATHI01000013.1"/>
</dbReference>
<dbReference type="Proteomes" id="UP000014975">
    <property type="component" value="Unassembled WGS sequence"/>
</dbReference>
<gene>
    <name evidence="1" type="ORF">dsat_2842</name>
</gene>
<dbReference type="EMBL" id="ATHI01000013">
    <property type="protein sequence ID" value="EPR34284.1"/>
    <property type="molecule type" value="Genomic_DNA"/>
</dbReference>
<dbReference type="STRING" id="1121439.dsat_2842"/>
<evidence type="ECO:0000313" key="1">
    <source>
        <dbReference type="EMBL" id="EPR34284.1"/>
    </source>
</evidence>